<comment type="caution">
    <text evidence="8">The sequence shown here is derived from an EMBL/GenBank/DDBJ whole genome shotgun (WGS) entry which is preliminary data.</text>
</comment>
<proteinExistence type="inferred from homology"/>
<evidence type="ECO:0000256" key="5">
    <source>
        <dbReference type="ARBA" id="ARBA00023237"/>
    </source>
</evidence>
<dbReference type="SUPFAM" id="SSF48452">
    <property type="entry name" value="TPR-like"/>
    <property type="match status" value="1"/>
</dbReference>
<dbReference type="AlphaFoldDB" id="A0A847S058"/>
<evidence type="ECO:0000256" key="2">
    <source>
        <dbReference type="ARBA" id="ARBA00006275"/>
    </source>
</evidence>
<evidence type="ECO:0000259" key="6">
    <source>
        <dbReference type="Pfam" id="PF07980"/>
    </source>
</evidence>
<dbReference type="Proteomes" id="UP000570474">
    <property type="component" value="Unassembled WGS sequence"/>
</dbReference>
<evidence type="ECO:0000256" key="4">
    <source>
        <dbReference type="ARBA" id="ARBA00023136"/>
    </source>
</evidence>
<dbReference type="Gene3D" id="1.25.40.900">
    <property type="match status" value="1"/>
</dbReference>
<evidence type="ECO:0000256" key="3">
    <source>
        <dbReference type="ARBA" id="ARBA00022729"/>
    </source>
</evidence>
<dbReference type="RefSeq" id="WP_168874278.1">
    <property type="nucleotide sequence ID" value="NZ_JABAIA010000003.1"/>
</dbReference>
<sequence length="481" mass="53076">MLQRYKHIAWVLIAALITGCGKDFLNQDPTAATETRHAIKDLAGLRAAINGVYSLMQNENYYGRAMLLLPDLRGDNEYISVLNSNRYRNLDQFIVTANDQYITDTWNQLYAVVANANMIIQKGPSVLLAPSAADSTEAVGIVAEAYAVRGLVFFDIARLYAQAYNYTPDAMHMGIPLAITTDVDVVQSPSRSSVKDTYVQIIKDLSQSIRLFNDSKNTAFSSGRINLYSARALLARVLLYKGDWEGAEAAASQVISSSKYSLLATDKVVSDFNQTGNSETIFEIINTPVDNRSTDALSFMFSQAGYGDVLATDDVRGIYDDKDVRLGFLKRDKRAGNGGENPANIITKYKDVTNFSESIKVMRLAELYLVRAEALARLGREEDARQALNNIVLRANPGTAPVTAGGKALLDAIALERRKELAFEGHRLFDLARTGTPFVKYLASNRTITVALPGPKIILPIPQRELDANPNIRHQQNEGYN</sequence>
<dbReference type="PROSITE" id="PS51257">
    <property type="entry name" value="PROKAR_LIPOPROTEIN"/>
    <property type="match status" value="1"/>
</dbReference>
<dbReference type="InterPro" id="IPR011990">
    <property type="entry name" value="TPR-like_helical_dom_sf"/>
</dbReference>
<dbReference type="Gene3D" id="1.25.40.390">
    <property type="match status" value="1"/>
</dbReference>
<dbReference type="Pfam" id="PF07980">
    <property type="entry name" value="SusD_RagB"/>
    <property type="match status" value="1"/>
</dbReference>
<keyword evidence="9" id="KW-1185">Reference proteome</keyword>
<comment type="similarity">
    <text evidence="2">Belongs to the SusD family.</text>
</comment>
<evidence type="ECO:0000313" key="9">
    <source>
        <dbReference type="Proteomes" id="UP000570474"/>
    </source>
</evidence>
<dbReference type="InterPro" id="IPR033985">
    <property type="entry name" value="SusD-like_N"/>
</dbReference>
<organism evidence="8 9">
    <name type="scientific">Chitinophaga varians</name>
    <dbReference type="NCBI Taxonomy" id="2202339"/>
    <lineage>
        <taxon>Bacteria</taxon>
        <taxon>Pseudomonadati</taxon>
        <taxon>Bacteroidota</taxon>
        <taxon>Chitinophagia</taxon>
        <taxon>Chitinophagales</taxon>
        <taxon>Chitinophagaceae</taxon>
        <taxon>Chitinophaga</taxon>
    </lineage>
</organism>
<keyword evidence="4" id="KW-0472">Membrane</keyword>
<keyword evidence="3" id="KW-0732">Signal</keyword>
<dbReference type="CDD" id="cd08977">
    <property type="entry name" value="SusD"/>
    <property type="match status" value="1"/>
</dbReference>
<gene>
    <name evidence="8" type="ORF">HGH92_28880</name>
</gene>
<evidence type="ECO:0000313" key="8">
    <source>
        <dbReference type="EMBL" id="NLR68356.1"/>
    </source>
</evidence>
<keyword evidence="5" id="KW-0998">Cell outer membrane</keyword>
<dbReference type="EMBL" id="JABAIA010000003">
    <property type="protein sequence ID" value="NLR68356.1"/>
    <property type="molecule type" value="Genomic_DNA"/>
</dbReference>
<accession>A0A847S058</accession>
<dbReference type="Gene3D" id="2.20.20.130">
    <property type="match status" value="1"/>
</dbReference>
<dbReference type="GO" id="GO:0009279">
    <property type="term" value="C:cell outer membrane"/>
    <property type="evidence" value="ECO:0007669"/>
    <property type="project" value="UniProtKB-SubCell"/>
</dbReference>
<feature type="domain" description="RagB/SusD" evidence="6">
    <location>
        <begin position="352"/>
        <end position="480"/>
    </location>
</feature>
<evidence type="ECO:0000256" key="1">
    <source>
        <dbReference type="ARBA" id="ARBA00004442"/>
    </source>
</evidence>
<name>A0A847S058_9BACT</name>
<dbReference type="Pfam" id="PF14322">
    <property type="entry name" value="SusD-like_3"/>
    <property type="match status" value="1"/>
</dbReference>
<evidence type="ECO:0000259" key="7">
    <source>
        <dbReference type="Pfam" id="PF14322"/>
    </source>
</evidence>
<reference evidence="8 9" key="1">
    <citation type="submission" date="2020-04" db="EMBL/GenBank/DDBJ databases">
        <authorList>
            <person name="Yin C."/>
        </authorList>
    </citation>
    <scope>NUCLEOTIDE SEQUENCE [LARGE SCALE GENOMIC DNA]</scope>
    <source>
        <strain evidence="8 9">Ae27</strain>
    </source>
</reference>
<comment type="subcellular location">
    <subcellularLocation>
        <location evidence="1">Cell outer membrane</location>
    </subcellularLocation>
</comment>
<dbReference type="InterPro" id="IPR012944">
    <property type="entry name" value="SusD_RagB_dom"/>
</dbReference>
<feature type="domain" description="SusD-like N-terminal" evidence="7">
    <location>
        <begin position="23"/>
        <end position="239"/>
    </location>
</feature>
<protein>
    <submittedName>
        <fullName evidence="8">RagB/SusD family nutrient uptake outer membrane protein</fullName>
    </submittedName>
</protein>